<dbReference type="Proteomes" id="UP000534870">
    <property type="component" value="Unassembled WGS sequence"/>
</dbReference>
<dbReference type="AlphaFoldDB" id="A0A7Y7IZZ3"/>
<evidence type="ECO:0000313" key="2">
    <source>
        <dbReference type="Proteomes" id="UP000534870"/>
    </source>
</evidence>
<gene>
    <name evidence="1" type="ORF">HUK84_18040</name>
</gene>
<dbReference type="EMBL" id="JABXXP010000686">
    <property type="protein sequence ID" value="NVN13006.1"/>
    <property type="molecule type" value="Genomic_DNA"/>
</dbReference>
<reference evidence="1 2" key="1">
    <citation type="submission" date="2020-06" db="EMBL/GenBank/DDBJ databases">
        <title>Description of novel acetic acid bacteria.</title>
        <authorList>
            <person name="Sombolestani A."/>
        </authorList>
    </citation>
    <scope>NUCLEOTIDE SEQUENCE [LARGE SCALE GENOMIC DNA]</scope>
    <source>
        <strain evidence="1 2">LMG 31431</strain>
    </source>
</reference>
<protein>
    <submittedName>
        <fullName evidence="1">Uncharacterized protein</fullName>
    </submittedName>
</protein>
<dbReference type="RefSeq" id="WP_176641474.1">
    <property type="nucleotide sequence ID" value="NZ_JABXXP010000686.1"/>
</dbReference>
<comment type="caution">
    <text evidence="1">The sequence shown here is derived from an EMBL/GenBank/DDBJ whole genome shotgun (WGS) entry which is preliminary data.</text>
</comment>
<organism evidence="1 2">
    <name type="scientific">Nguyenibacter vanlangensis</name>
    <dbReference type="NCBI Taxonomy" id="1216886"/>
    <lineage>
        <taxon>Bacteria</taxon>
        <taxon>Pseudomonadati</taxon>
        <taxon>Pseudomonadota</taxon>
        <taxon>Alphaproteobacteria</taxon>
        <taxon>Acetobacterales</taxon>
        <taxon>Acetobacteraceae</taxon>
        <taxon>Nguyenibacter</taxon>
    </lineage>
</organism>
<name>A0A7Y7IZZ3_9PROT</name>
<evidence type="ECO:0000313" key="1">
    <source>
        <dbReference type="EMBL" id="NVN13006.1"/>
    </source>
</evidence>
<accession>A0A7Y7IZZ3</accession>
<sequence length="67" mass="7240">MLNSTIIEIDGIFLGAAILLDGPGARRFYAAHDSVRSLHNEILPDLTALTHFVARQFHGSRAGRAAP</sequence>
<proteinExistence type="predicted"/>